<gene>
    <name evidence="7" type="ORF">UFOPK1438_00791</name>
</gene>
<dbReference type="NCBIfam" id="TIGR00460">
    <property type="entry name" value="fmt"/>
    <property type="match status" value="1"/>
</dbReference>
<dbReference type="SUPFAM" id="SSF53328">
    <property type="entry name" value="Formyltransferase"/>
    <property type="match status" value="1"/>
</dbReference>
<evidence type="ECO:0000259" key="6">
    <source>
        <dbReference type="Pfam" id="PF02911"/>
    </source>
</evidence>
<dbReference type="CDD" id="cd08704">
    <property type="entry name" value="Met_tRNA_FMT_C"/>
    <property type="match status" value="1"/>
</dbReference>
<dbReference type="Pfam" id="PF02911">
    <property type="entry name" value="Formyl_trans_C"/>
    <property type="match status" value="1"/>
</dbReference>
<proteinExistence type="inferred from homology"/>
<dbReference type="HAMAP" id="MF_00182">
    <property type="entry name" value="Formyl_trans"/>
    <property type="match status" value="1"/>
</dbReference>
<evidence type="ECO:0000256" key="3">
    <source>
        <dbReference type="ARBA" id="ARBA00022679"/>
    </source>
</evidence>
<feature type="domain" description="Formyl transferase C-terminal" evidence="6">
    <location>
        <begin position="197"/>
        <end position="294"/>
    </location>
</feature>
<dbReference type="InterPro" id="IPR005794">
    <property type="entry name" value="Fmt"/>
</dbReference>
<keyword evidence="4" id="KW-0648">Protein biosynthesis</keyword>
<evidence type="ECO:0000259" key="5">
    <source>
        <dbReference type="Pfam" id="PF00551"/>
    </source>
</evidence>
<name>A0A6J6C554_9ZZZZ</name>
<evidence type="ECO:0000256" key="4">
    <source>
        <dbReference type="ARBA" id="ARBA00022917"/>
    </source>
</evidence>
<dbReference type="PANTHER" id="PTHR11138">
    <property type="entry name" value="METHIONYL-TRNA FORMYLTRANSFERASE"/>
    <property type="match status" value="1"/>
</dbReference>
<dbReference type="InterPro" id="IPR041711">
    <property type="entry name" value="Met-tRNA-FMT_N"/>
</dbReference>
<dbReference type="Gene3D" id="3.10.25.10">
    <property type="entry name" value="Formyl transferase, C-terminal domain"/>
    <property type="match status" value="1"/>
</dbReference>
<evidence type="ECO:0000256" key="1">
    <source>
        <dbReference type="ARBA" id="ARBA00010699"/>
    </source>
</evidence>
<accession>A0A6J6C554</accession>
<dbReference type="EC" id="2.1.2.9" evidence="2"/>
<keyword evidence="3" id="KW-0808">Transferase</keyword>
<dbReference type="InterPro" id="IPR037022">
    <property type="entry name" value="Formyl_trans_C_sf"/>
</dbReference>
<evidence type="ECO:0000313" key="7">
    <source>
        <dbReference type="EMBL" id="CAB4546521.1"/>
    </source>
</evidence>
<dbReference type="InterPro" id="IPR036477">
    <property type="entry name" value="Formyl_transf_N_sf"/>
</dbReference>
<sequence>MRIGVAATPAVALPSLNWLLGSEHDLVTTISVPDKASGRGRVLTPSIVAQWSQEHGIPCLKPTQSEELIGHLEKLDLVITIGYGVILPEKILALPKFGFINLHFSLLPQYRGAAPVQRALLNGERITGVTVFGLDKGMDTGPIYVSHTCAIEPTWRASELLDALSQMGPQALEESCEMIAKGEIPKIQVGESSLASKVSVEEARLDFNHKAIRISNQVRAFYPSPSAWTLFRGDKVKISRLGPISDTNNLRVGELAFDGKKLSVGCGNSESIEIVELTPAGKNEMKASDWARGARILPGEIFG</sequence>
<dbReference type="PANTHER" id="PTHR11138:SF5">
    <property type="entry name" value="METHIONYL-TRNA FORMYLTRANSFERASE, MITOCHONDRIAL"/>
    <property type="match status" value="1"/>
</dbReference>
<dbReference type="CDD" id="cd08646">
    <property type="entry name" value="FMT_core_Met-tRNA-FMT_N"/>
    <property type="match status" value="1"/>
</dbReference>
<organism evidence="7">
    <name type="scientific">freshwater metagenome</name>
    <dbReference type="NCBI Taxonomy" id="449393"/>
    <lineage>
        <taxon>unclassified sequences</taxon>
        <taxon>metagenomes</taxon>
        <taxon>ecological metagenomes</taxon>
    </lineage>
</organism>
<dbReference type="GO" id="GO:0005829">
    <property type="term" value="C:cytosol"/>
    <property type="evidence" value="ECO:0007669"/>
    <property type="project" value="TreeGrafter"/>
</dbReference>
<dbReference type="InterPro" id="IPR044135">
    <property type="entry name" value="Met-tRNA-FMT_C"/>
</dbReference>
<evidence type="ECO:0000256" key="2">
    <source>
        <dbReference type="ARBA" id="ARBA00012261"/>
    </source>
</evidence>
<dbReference type="Pfam" id="PF00551">
    <property type="entry name" value="Formyl_trans_N"/>
    <property type="match status" value="1"/>
</dbReference>
<dbReference type="GO" id="GO:0004479">
    <property type="term" value="F:methionyl-tRNA formyltransferase activity"/>
    <property type="evidence" value="ECO:0007669"/>
    <property type="project" value="UniProtKB-EC"/>
</dbReference>
<dbReference type="EMBL" id="CAEZSM010000101">
    <property type="protein sequence ID" value="CAB4546521.1"/>
    <property type="molecule type" value="Genomic_DNA"/>
</dbReference>
<feature type="domain" description="Formyl transferase N-terminal" evidence="5">
    <location>
        <begin position="24"/>
        <end position="173"/>
    </location>
</feature>
<dbReference type="InterPro" id="IPR002376">
    <property type="entry name" value="Formyl_transf_N"/>
</dbReference>
<dbReference type="AlphaFoldDB" id="A0A6J6C554"/>
<comment type="similarity">
    <text evidence="1">Belongs to the Fmt family.</text>
</comment>
<reference evidence="7" key="1">
    <citation type="submission" date="2020-05" db="EMBL/GenBank/DDBJ databases">
        <authorList>
            <person name="Chiriac C."/>
            <person name="Salcher M."/>
            <person name="Ghai R."/>
            <person name="Kavagutti S V."/>
        </authorList>
    </citation>
    <scope>NUCLEOTIDE SEQUENCE</scope>
</reference>
<dbReference type="SUPFAM" id="SSF50486">
    <property type="entry name" value="FMT C-terminal domain-like"/>
    <property type="match status" value="1"/>
</dbReference>
<protein>
    <recommendedName>
        <fullName evidence="2">methionyl-tRNA formyltransferase</fullName>
        <ecNumber evidence="2">2.1.2.9</ecNumber>
    </recommendedName>
</protein>
<dbReference type="InterPro" id="IPR005793">
    <property type="entry name" value="Formyl_trans_C"/>
</dbReference>
<dbReference type="InterPro" id="IPR011034">
    <property type="entry name" value="Formyl_transferase-like_C_sf"/>
</dbReference>
<dbReference type="Gene3D" id="3.40.50.170">
    <property type="entry name" value="Formyl transferase, N-terminal domain"/>
    <property type="match status" value="1"/>
</dbReference>